<dbReference type="EMBL" id="JARJCW010000014">
    <property type="protein sequence ID" value="KAJ7217247.1"/>
    <property type="molecule type" value="Genomic_DNA"/>
</dbReference>
<organism evidence="2 3">
    <name type="scientific">Mycena pura</name>
    <dbReference type="NCBI Taxonomy" id="153505"/>
    <lineage>
        <taxon>Eukaryota</taxon>
        <taxon>Fungi</taxon>
        <taxon>Dikarya</taxon>
        <taxon>Basidiomycota</taxon>
        <taxon>Agaricomycotina</taxon>
        <taxon>Agaricomycetes</taxon>
        <taxon>Agaricomycetidae</taxon>
        <taxon>Agaricales</taxon>
        <taxon>Marasmiineae</taxon>
        <taxon>Mycenaceae</taxon>
        <taxon>Mycena</taxon>
    </lineage>
</organism>
<feature type="region of interest" description="Disordered" evidence="1">
    <location>
        <begin position="1"/>
        <end position="130"/>
    </location>
</feature>
<feature type="compositionally biased region" description="Basic and acidic residues" evidence="1">
    <location>
        <begin position="162"/>
        <end position="172"/>
    </location>
</feature>
<comment type="caution">
    <text evidence="2">The sequence shown here is derived from an EMBL/GenBank/DDBJ whole genome shotgun (WGS) entry which is preliminary data.</text>
</comment>
<feature type="compositionally biased region" description="Low complexity" evidence="1">
    <location>
        <begin position="1"/>
        <end position="11"/>
    </location>
</feature>
<protein>
    <submittedName>
        <fullName evidence="2">Uncharacterized protein</fullName>
    </submittedName>
</protein>
<feature type="compositionally biased region" description="Basic residues" evidence="1">
    <location>
        <begin position="14"/>
        <end position="23"/>
    </location>
</feature>
<evidence type="ECO:0000256" key="1">
    <source>
        <dbReference type="SAM" id="MobiDB-lite"/>
    </source>
</evidence>
<gene>
    <name evidence="2" type="ORF">GGX14DRAFT_391055</name>
</gene>
<dbReference type="AlphaFoldDB" id="A0AAD6VM92"/>
<evidence type="ECO:0000313" key="3">
    <source>
        <dbReference type="Proteomes" id="UP001219525"/>
    </source>
</evidence>
<dbReference type="Proteomes" id="UP001219525">
    <property type="component" value="Unassembled WGS sequence"/>
</dbReference>
<feature type="compositionally biased region" description="Polar residues" evidence="1">
    <location>
        <begin position="88"/>
        <end position="98"/>
    </location>
</feature>
<name>A0AAD6VM92_9AGAR</name>
<accession>A0AAD6VM92</accession>
<keyword evidence="3" id="KW-1185">Reference proteome</keyword>
<proteinExistence type="predicted"/>
<sequence length="208" mass="22368">MADAAATATDARPLKTRTGKRHVNPNWGGRRANSGRQPKIAKTSTASESSATNSTPRPTCSLPRRVGDAPVPLAWKNAPPSSFFLPRRNNQPQPQLSTEHVDNAPQGTSAAQHTEEGSPTGDEPAHFTNSAYDTLNDNLTLFIQENDEFSDIASGETASAKPEIESEEHDKPISMWPPPRLPATATPVPGLPAAALQTNPQVTTEWIY</sequence>
<reference evidence="2" key="1">
    <citation type="submission" date="2023-03" db="EMBL/GenBank/DDBJ databases">
        <title>Massive genome expansion in bonnet fungi (Mycena s.s.) driven by repeated elements and novel gene families across ecological guilds.</title>
        <authorList>
            <consortium name="Lawrence Berkeley National Laboratory"/>
            <person name="Harder C.B."/>
            <person name="Miyauchi S."/>
            <person name="Viragh M."/>
            <person name="Kuo A."/>
            <person name="Thoen E."/>
            <person name="Andreopoulos B."/>
            <person name="Lu D."/>
            <person name="Skrede I."/>
            <person name="Drula E."/>
            <person name="Henrissat B."/>
            <person name="Morin E."/>
            <person name="Kohler A."/>
            <person name="Barry K."/>
            <person name="LaButti K."/>
            <person name="Morin E."/>
            <person name="Salamov A."/>
            <person name="Lipzen A."/>
            <person name="Mereny Z."/>
            <person name="Hegedus B."/>
            <person name="Baldrian P."/>
            <person name="Stursova M."/>
            <person name="Weitz H."/>
            <person name="Taylor A."/>
            <person name="Grigoriev I.V."/>
            <person name="Nagy L.G."/>
            <person name="Martin F."/>
            <person name="Kauserud H."/>
        </authorList>
    </citation>
    <scope>NUCLEOTIDE SEQUENCE</scope>
    <source>
        <strain evidence="2">9144</strain>
    </source>
</reference>
<evidence type="ECO:0000313" key="2">
    <source>
        <dbReference type="EMBL" id="KAJ7217247.1"/>
    </source>
</evidence>
<feature type="compositionally biased region" description="Low complexity" evidence="1">
    <location>
        <begin position="41"/>
        <end position="55"/>
    </location>
</feature>
<feature type="region of interest" description="Disordered" evidence="1">
    <location>
        <begin position="152"/>
        <end position="193"/>
    </location>
</feature>